<dbReference type="NCBIfam" id="NF041518">
    <property type="entry name" value="choice_anch_Q"/>
    <property type="match status" value="1"/>
</dbReference>
<reference evidence="2 3" key="1">
    <citation type="submission" date="2015-10" db="EMBL/GenBank/DDBJ databases">
        <title>Candidatus Desulfofervidus auxilii, a hydrogenotrophic sulfate-reducing bacterium involved in the thermophilic anaerobic oxidation of methane.</title>
        <authorList>
            <person name="Krukenberg V."/>
            <person name="Richter M."/>
            <person name="Wegener G."/>
        </authorList>
    </citation>
    <scope>NUCLEOTIDE SEQUENCE [LARGE SCALE GENOMIC DNA]</scope>
    <source>
        <strain evidence="2 3">HS1</strain>
    </source>
</reference>
<dbReference type="EMBL" id="CP013015">
    <property type="protein sequence ID" value="AMM40580.1"/>
    <property type="molecule type" value="Genomic_DNA"/>
</dbReference>
<dbReference type="PANTHER" id="PTHR11319">
    <property type="entry name" value="G PROTEIN-COUPLED RECEPTOR-RELATED"/>
    <property type="match status" value="1"/>
</dbReference>
<dbReference type="Gene3D" id="2.160.20.10">
    <property type="entry name" value="Single-stranded right-handed beta-helix, Pectin lyase-like"/>
    <property type="match status" value="1"/>
</dbReference>
<gene>
    <name evidence="2" type="ORF">HS1_000776</name>
</gene>
<dbReference type="InterPro" id="IPR039448">
    <property type="entry name" value="Beta_helix"/>
</dbReference>
<dbReference type="PANTHER" id="PTHR11319:SF35">
    <property type="entry name" value="OUTER MEMBRANE PROTEIN PMPC-RELATED"/>
    <property type="match status" value="1"/>
</dbReference>
<dbReference type="InterPro" id="IPR059226">
    <property type="entry name" value="Choice_anch_Q_dom"/>
</dbReference>
<protein>
    <recommendedName>
        <fullName evidence="1">Right handed beta helix domain-containing protein</fullName>
    </recommendedName>
</protein>
<accession>A0A7U4QJQ8</accession>
<organism evidence="2 3">
    <name type="scientific">Desulfofervidus auxilii</name>
    <dbReference type="NCBI Taxonomy" id="1621989"/>
    <lineage>
        <taxon>Bacteria</taxon>
        <taxon>Pseudomonadati</taxon>
        <taxon>Thermodesulfobacteriota</taxon>
        <taxon>Candidatus Desulfofervidia</taxon>
        <taxon>Candidatus Desulfofervidales</taxon>
        <taxon>Candidatus Desulfofervidaceae</taxon>
        <taxon>Candidatus Desulfofervidus</taxon>
    </lineage>
</organism>
<evidence type="ECO:0000259" key="1">
    <source>
        <dbReference type="Pfam" id="PF13229"/>
    </source>
</evidence>
<dbReference type="KEGG" id="daw:HS1_000776"/>
<dbReference type="Proteomes" id="UP000070560">
    <property type="component" value="Chromosome"/>
</dbReference>
<dbReference type="RefSeq" id="WP_066061191.1">
    <property type="nucleotide sequence ID" value="NZ_CP013015.1"/>
</dbReference>
<keyword evidence="3" id="KW-1185">Reference proteome</keyword>
<dbReference type="AlphaFoldDB" id="A0A7U4QJQ8"/>
<dbReference type="SUPFAM" id="SSF51126">
    <property type="entry name" value="Pectin lyase-like"/>
    <property type="match status" value="1"/>
</dbReference>
<sequence>MKPRLLFLAFFVVFFTTNVVFGKTFNVKTPVQFQSALTEAQSNEEDDTINVAAGTYNIPSTLTYSTNNGDNGHKLTIQGAGADQTVLNGGGSVQILYIYTHGDDYGGDITIKGMGFRNGNCFDCFGGGVYVYGVSINITIKDCTFSKNSARKIHGLPVSGGGVSACSSHGTITIANNTFLGNSADNGGGVDADSVSGTITITNNTFSENSADDSCGGGVEVYAESGRITITNNTFSGNLADNYGGGVYGMLYHEIDILNVYNNILFDNAAGAGGNDGDDLYIEIGYKGATVNLYNNDFSGNANFNTGQSEDLYISYTEKYHHANNIQKAPQFVDPVNGDFHIKPTSPCIDKGNNSAPELPSTDFEGDPRIIGGTVDIGADEFIKSMPWLHLLLGD</sequence>
<evidence type="ECO:0000313" key="3">
    <source>
        <dbReference type="Proteomes" id="UP000070560"/>
    </source>
</evidence>
<feature type="domain" description="Right handed beta helix" evidence="1">
    <location>
        <begin position="113"/>
        <end position="206"/>
    </location>
</feature>
<dbReference type="InterPro" id="IPR012334">
    <property type="entry name" value="Pectin_lyas_fold"/>
</dbReference>
<evidence type="ECO:0000313" key="2">
    <source>
        <dbReference type="EMBL" id="AMM40580.1"/>
    </source>
</evidence>
<name>A0A7U4QJQ8_DESA2</name>
<proteinExistence type="predicted"/>
<dbReference type="Pfam" id="PF13229">
    <property type="entry name" value="Beta_helix"/>
    <property type="match status" value="1"/>
</dbReference>
<dbReference type="SMART" id="SM00710">
    <property type="entry name" value="PbH1"/>
    <property type="match status" value="6"/>
</dbReference>
<dbReference type="InterPro" id="IPR011050">
    <property type="entry name" value="Pectin_lyase_fold/virulence"/>
</dbReference>
<dbReference type="InterPro" id="IPR006626">
    <property type="entry name" value="PbH1"/>
</dbReference>
<dbReference type="OrthoDB" id="5522195at2"/>